<evidence type="ECO:0000313" key="8">
    <source>
        <dbReference type="EMBL" id="OXG15874.1"/>
    </source>
</evidence>
<accession>A0A854Q993</accession>
<dbReference type="InterPro" id="IPR043162">
    <property type="entry name" value="DOCK_C_lobe_C"/>
</dbReference>
<comment type="caution">
    <text evidence="8">The sequence shown here is derived from an EMBL/GenBank/DDBJ whole genome shotgun (WGS) entry which is preliminary data.</text>
</comment>
<keyword evidence="2" id="KW-0963">Cytoplasm</keyword>
<dbReference type="Gene3D" id="1.25.40.410">
    <property type="match status" value="1"/>
</dbReference>
<dbReference type="GO" id="GO:0031267">
    <property type="term" value="F:small GTPase binding"/>
    <property type="evidence" value="ECO:0007669"/>
    <property type="project" value="TreeGrafter"/>
</dbReference>
<feature type="compositionally biased region" description="Polar residues" evidence="5">
    <location>
        <begin position="2152"/>
        <end position="2169"/>
    </location>
</feature>
<dbReference type="GO" id="GO:0005737">
    <property type="term" value="C:cytoplasm"/>
    <property type="evidence" value="ECO:0007669"/>
    <property type="project" value="UniProtKB-SubCell"/>
</dbReference>
<dbReference type="Gene3D" id="2.60.40.150">
    <property type="entry name" value="C2 domain"/>
    <property type="match status" value="1"/>
</dbReference>
<feature type="region of interest" description="Disordered" evidence="5">
    <location>
        <begin position="2248"/>
        <end position="2286"/>
    </location>
</feature>
<feature type="region of interest" description="Disordered" evidence="5">
    <location>
        <begin position="21"/>
        <end position="47"/>
    </location>
</feature>
<feature type="region of interest" description="Disordered" evidence="5">
    <location>
        <begin position="266"/>
        <end position="285"/>
    </location>
</feature>
<protein>
    <submittedName>
        <fullName evidence="8">Cytoplasmic protein</fullName>
    </submittedName>
</protein>
<evidence type="ECO:0000256" key="5">
    <source>
        <dbReference type="SAM" id="MobiDB-lite"/>
    </source>
</evidence>
<dbReference type="Pfam" id="PF14429">
    <property type="entry name" value="DOCK-C2"/>
    <property type="match status" value="1"/>
</dbReference>
<organism evidence="8 9">
    <name type="scientific">Cryptococcus neoformans Tu259-1</name>
    <dbReference type="NCBI Taxonomy" id="1230072"/>
    <lineage>
        <taxon>Eukaryota</taxon>
        <taxon>Fungi</taxon>
        <taxon>Dikarya</taxon>
        <taxon>Basidiomycota</taxon>
        <taxon>Agaricomycotina</taxon>
        <taxon>Tremellomycetes</taxon>
        <taxon>Tremellales</taxon>
        <taxon>Cryptococcaceae</taxon>
        <taxon>Cryptococcus</taxon>
        <taxon>Cryptococcus neoformans species complex</taxon>
    </lineage>
</organism>
<evidence type="ECO:0000259" key="6">
    <source>
        <dbReference type="PROSITE" id="PS51650"/>
    </source>
</evidence>
<dbReference type="GO" id="GO:0005886">
    <property type="term" value="C:plasma membrane"/>
    <property type="evidence" value="ECO:0007669"/>
    <property type="project" value="TreeGrafter"/>
</dbReference>
<feature type="compositionally biased region" description="Basic residues" evidence="5">
    <location>
        <begin position="2207"/>
        <end position="2216"/>
    </location>
</feature>
<evidence type="ECO:0000256" key="3">
    <source>
        <dbReference type="ARBA" id="ARBA00022553"/>
    </source>
</evidence>
<dbReference type="InterPro" id="IPR042455">
    <property type="entry name" value="DOCK_N_sub1"/>
</dbReference>
<keyword evidence="3" id="KW-0597">Phosphoprotein</keyword>
<dbReference type="GO" id="GO:0007264">
    <property type="term" value="P:small GTPase-mediated signal transduction"/>
    <property type="evidence" value="ECO:0007669"/>
    <property type="project" value="InterPro"/>
</dbReference>
<dbReference type="PANTHER" id="PTHR45653:SF10">
    <property type="entry name" value="MYOBLAST CITY, ISOFORM B"/>
    <property type="match status" value="1"/>
</dbReference>
<evidence type="ECO:0000256" key="4">
    <source>
        <dbReference type="PROSITE-ProRule" id="PRU00983"/>
    </source>
</evidence>
<gene>
    <name evidence="8" type="ORF">C361_05318</name>
</gene>
<dbReference type="Gene3D" id="1.20.1270.350">
    <property type="entry name" value="Dedicator of cytokinesis N-terminal subdomain"/>
    <property type="match status" value="1"/>
</dbReference>
<proteinExistence type="inferred from homology"/>
<feature type="region of interest" description="Disordered" evidence="5">
    <location>
        <begin position="233"/>
        <end position="255"/>
    </location>
</feature>
<evidence type="ECO:0000256" key="1">
    <source>
        <dbReference type="ARBA" id="ARBA00004496"/>
    </source>
</evidence>
<dbReference type="EMBL" id="AMKT01000069">
    <property type="protein sequence ID" value="OXG15874.1"/>
    <property type="molecule type" value="Genomic_DNA"/>
</dbReference>
<evidence type="ECO:0000259" key="7">
    <source>
        <dbReference type="PROSITE" id="PS51651"/>
    </source>
</evidence>
<dbReference type="PROSITE" id="PS51650">
    <property type="entry name" value="C2_DOCK"/>
    <property type="match status" value="1"/>
</dbReference>
<dbReference type="CDD" id="cd08679">
    <property type="entry name" value="C2_DOCK180_related"/>
    <property type="match status" value="1"/>
</dbReference>
<feature type="domain" description="DOCKER" evidence="7">
    <location>
        <begin position="1673"/>
        <end position="2085"/>
    </location>
</feature>
<dbReference type="Pfam" id="PF23554">
    <property type="entry name" value="TPR_DOCK"/>
    <property type="match status" value="1"/>
</dbReference>
<feature type="region of interest" description="Disordered" evidence="5">
    <location>
        <begin position="2143"/>
        <end position="2234"/>
    </location>
</feature>
<dbReference type="Gene3D" id="1.20.58.740">
    <property type="match status" value="1"/>
</dbReference>
<comment type="subcellular location">
    <subcellularLocation>
        <location evidence="1">Cytoplasm</location>
    </subcellularLocation>
</comment>
<dbReference type="InterPro" id="IPR035892">
    <property type="entry name" value="C2_domain_sf"/>
</dbReference>
<dbReference type="GO" id="GO:0005085">
    <property type="term" value="F:guanyl-nucleotide exchange factor activity"/>
    <property type="evidence" value="ECO:0007669"/>
    <property type="project" value="InterPro"/>
</dbReference>
<feature type="compositionally biased region" description="Low complexity" evidence="5">
    <location>
        <begin position="2217"/>
        <end position="2227"/>
    </location>
</feature>
<dbReference type="InterPro" id="IPR043161">
    <property type="entry name" value="DOCK_C_lobe_A"/>
</dbReference>
<sequence length="2286" mass="256695">MTGTWQPLPYIHSGSVIYPFHPETSPPTPTTVDETSPKLPPLAPHHGLDDLSWAGDKPELSEGDLYHQRERNPYEIRLDIGDEFYAFEEYRCSVEEDGRGDLWYRGFVVQAVSITSLSPVIPSEATSAQTVSFPRPEPSVLTGIFPASVCHIRPGNENDTGELSVAYEKAIRAAEQRYRGIVEESDYNLRPLGTGILSEMHTVKEEDEDDAGLASRSQIFGLEMVVVEVGSSEGRPADALSRKGSENGFPRPNRPKSLVLEQAKTVIEEDKDQPPLPKLTAGDSTVSGQQWPLIDEIACAIREWYSRLPTYLASREYRLFNTVTQHIDALFLGRRQLLSQMLSGDELVRVRRECVSRLVKCNVTQGLDVIVRSLEDGSVVVVDRERAYRGTKWVGGISCYVYQVRLAYIDIIPLDNVFAEVFSTPQEEVSQRHTLTSPEGDFSDLPAGSFYHLLLDLRAFIANPCAPGETAELYFSLYNKTDKRFISEEYCLILNHYGSPARDSEQRLGRLRTLFTDLKVEDLAPNTYLVCKIIRNGAMKMRSDNGMPLASLSASVADQRSSLYGISETGDPGHNIWRSDSLMNLTDDSFSVTSGYGPEFHRPPTINTTDAPASTVDGGSEFGGKVRVRRPLGWAVMLLPSMSKLMGDGLDRDGGGVEQSVKIYVPREERDFAGMFDDVIHNRVKQYMTFSRAQSIVLYLKSLHGPAPQLVREHPSLLLDIPLTSRLSFPDVVFPGHSRHDLYIKLCSASFTYAPSSSSGSMRMKKNVAPGYNGDVQVTMEMRKMDGTVVEDAIMAGGSGEPGMSQWNSMVFHHNDKPVYDELVKIPLPVQLSECHLFLMFRSKSKNRPMTADEAEKPFAFTYLPISTANMFVKDDDHELVLYHMEKNFQSTPSLYFDAPHSAQGWAQDPVLPDTILRGMSPLRDRVVVRTRICSSVYTQDETLRSLFAWQAATESGNAIGLCETLKVFGFVDEEEISRYVPRIFDSLFGILVSSLSERQEQLNDLVFKGMVKVLAMANDRRFPNFKDILHIYTSKQFHFPTASFQLLRSMKSVMALPHTKDYRLFLKVWHLFFQFVIRSREQDRERSIRADVPSAHIEAKFQSQIKHILKEINNLMKSPDKSLIGTQTLVVQHYSNILPDLTHIFQPLEIAEIVIAFADTLSYATGSIAIYKLLLLLQVVKNIFETSESRRLLAPAIVRWLKPHLGRFDEYSGGIEADQTAKDGRRMKWLECNRLAVTGLAWMTDKLQQCYVSPQVQANEEAKRQEEDNIEYCLILLSGLYSSYAELSNPRTLDAFQRQRSSITSTIWKDTPDIFPTSYPFALISQLPPPSLIKRHQNANDSGMSASELFNCGLAECAVVTVNMILATPAGNIIRWIRETLDIEGAESCGKLFIQSFDFAKSVINFEAFPSQWLTLRSMCFSGLLKFLECIATVMEEDIFVPSPPQSTGNSIFSSKMEGFDANLWRNCFELLCDFCGSEELALEDQTPQRRRAEWIISGDLREGGAKLLLRLWNAVGWPLDIPGGHALRMGGYQTKFIGLGSKVLELCQSSHDALCETAVEILFSLIYAEYLLDNERTSIETEVFVTLDKLFAAEATPSSSDPTLKSYFVAELRNIFESSPEIHPSFTTKLSNFLSQTEYFIDLLLALREIPAGPLWQDERATAIYQLMNFVSAIGRKGLYVKYVHKLVENSKSVKDWLGAGLALKLHADIYDWKVGDEHWVDAGRWGDLELPAHSEFARKQAIYYHILGYLAQAEAHEFSINLCQELITQHQRLTYDINMITELLEHQAKLWMAIGEVTRPKQEYFRVAYFGDILSLDKNKDYVIRAQVGQKYTDFCDILQTKYRQATIHRSKIPPPESIKRGTNPVIWVMPVAPEPDLANPVFGENVSNNVQSYWKWNVIRRFSSVRPYLKDSGERDTALAWTEKTLLITKDELPGVLSRSEIISVRYEQIAPIAMAIMEVQAVIKSLQKSSRGKNGQLPESKALGTAINNAVDSPVSERIKGYRKLFIEGTYLDSHPEDCEGVQQLKATIIQYVRAIQDSLEVHKRVCRDVAFYEILKNQLYKSFAEEAGFPSSSASSDDHFPSFPSFALDASDRAKYYSSIKSQPSISINFHRSSADRSFFDQRVPYITSTIASEDYNLPPLRIGRSPSSGGQPLTVHSASTHTHTPRESTSTTRNTPSTPVQAGTTTSTSPPFRTSSRTGSARKKDHHRSLTSPLGTSGLSHGKNGSVSSLSVRAKNMMGIASRSSGNVLPKNGVDEEAPPAPVKEKGLKRLGSLMRKNK</sequence>
<dbReference type="InterPro" id="IPR056372">
    <property type="entry name" value="TPR_DOCK"/>
</dbReference>
<evidence type="ECO:0000313" key="9">
    <source>
        <dbReference type="Proteomes" id="UP000199727"/>
    </source>
</evidence>
<dbReference type="OrthoDB" id="18896at2759"/>
<feature type="compositionally biased region" description="Low complexity" evidence="5">
    <location>
        <begin position="2174"/>
        <end position="2206"/>
    </location>
</feature>
<dbReference type="InterPro" id="IPR032376">
    <property type="entry name" value="DOCK_N"/>
</dbReference>
<evidence type="ECO:0000256" key="2">
    <source>
        <dbReference type="ARBA" id="ARBA00022490"/>
    </source>
</evidence>
<name>A0A854Q993_CRYNE</name>
<reference evidence="8 9" key="1">
    <citation type="submission" date="2017-06" db="EMBL/GenBank/DDBJ databases">
        <title>Global population genomics of the pathogenic fungus Cryptococcus neoformans var. grubii.</title>
        <authorList>
            <person name="Cuomo C."/>
            <person name="Litvintseva A."/>
            <person name="Chen Y."/>
            <person name="Young S."/>
            <person name="Zeng Q."/>
            <person name="Chapman S."/>
            <person name="Gujja S."/>
            <person name="Saif S."/>
            <person name="Birren B."/>
        </authorList>
    </citation>
    <scope>NUCLEOTIDE SEQUENCE [LARGE SCALE GENOMIC DNA]</scope>
    <source>
        <strain evidence="8 9">Tu259-1</strain>
    </source>
</reference>
<dbReference type="Pfam" id="PF16172">
    <property type="entry name" value="DOCK_N"/>
    <property type="match status" value="1"/>
</dbReference>
<dbReference type="CDD" id="cd11684">
    <property type="entry name" value="DHR2_DOCK"/>
    <property type="match status" value="1"/>
</dbReference>
<comment type="similarity">
    <text evidence="4">Belongs to the DOCK family.</text>
</comment>
<feature type="domain" description="C2 DOCK-type" evidence="6">
    <location>
        <begin position="739"/>
        <end position="934"/>
    </location>
</feature>
<dbReference type="PROSITE" id="PS51651">
    <property type="entry name" value="DOCKER"/>
    <property type="match status" value="1"/>
</dbReference>
<dbReference type="PANTHER" id="PTHR45653">
    <property type="entry name" value="DEDICATOR OF CYTOKINESIS"/>
    <property type="match status" value="1"/>
</dbReference>
<dbReference type="Proteomes" id="UP000199727">
    <property type="component" value="Unassembled WGS sequence"/>
</dbReference>
<dbReference type="InterPro" id="IPR026791">
    <property type="entry name" value="DOCK"/>
</dbReference>
<dbReference type="InterPro" id="IPR027357">
    <property type="entry name" value="DOCKER_dom"/>
</dbReference>
<dbReference type="InterPro" id="IPR027007">
    <property type="entry name" value="C2_DOCK-type_domain"/>
</dbReference>